<proteinExistence type="predicted"/>
<keyword evidence="1" id="KW-0812">Transmembrane</keyword>
<name>A0ABQ6P7C1_9SPHN</name>
<gene>
    <name evidence="3" type="ORF">NUTIK01_14830</name>
</gene>
<keyword evidence="1" id="KW-0472">Membrane</keyword>
<reference evidence="3 4" key="1">
    <citation type="submission" date="2023-06" db="EMBL/GenBank/DDBJ databases">
        <title>Draft genome sequence of Novosphingobium sp. strain IK01.</title>
        <authorList>
            <person name="Hatamoto M."/>
            <person name="Ikarashi T."/>
            <person name="Yamaguchi T."/>
        </authorList>
    </citation>
    <scope>NUCLEOTIDE SEQUENCE [LARGE SCALE GENOMIC DNA]</scope>
    <source>
        <strain evidence="3 4">IK01</strain>
    </source>
</reference>
<keyword evidence="1" id="KW-1133">Transmembrane helix</keyword>
<keyword evidence="2" id="KW-0732">Signal</keyword>
<dbReference type="EMBL" id="BTFW01000001">
    <property type="protein sequence ID" value="GMM60706.1"/>
    <property type="molecule type" value="Genomic_DNA"/>
</dbReference>
<accession>A0ABQ6P7C1</accession>
<protein>
    <submittedName>
        <fullName evidence="3">Uncharacterized protein</fullName>
    </submittedName>
</protein>
<evidence type="ECO:0000313" key="3">
    <source>
        <dbReference type="EMBL" id="GMM60706.1"/>
    </source>
</evidence>
<keyword evidence="4" id="KW-1185">Reference proteome</keyword>
<comment type="caution">
    <text evidence="3">The sequence shown here is derived from an EMBL/GenBank/DDBJ whole genome shotgun (WGS) entry which is preliminary data.</text>
</comment>
<feature type="signal peptide" evidence="2">
    <location>
        <begin position="1"/>
        <end position="22"/>
    </location>
</feature>
<sequence>MNRQFWASAASLAFFVAPCAQAQEASVYGAPDPAGLTMPRLDFVPTPDDALNYDKYFYFHREDTSFVQAYDDIRECDALSSGSNIYAGGDSATMMAATAPYGVLAGGVGGAIASAAVDAIWGSAQRRAQRRTSMRNCMGFKAYHRYPLNDTLWKAFNFEEGFGRKKEDVRLEALALQALVASGPKPTTEELAQ</sequence>
<evidence type="ECO:0000313" key="4">
    <source>
        <dbReference type="Proteomes" id="UP001187221"/>
    </source>
</evidence>
<dbReference type="RefSeq" id="WP_317974475.1">
    <property type="nucleotide sequence ID" value="NZ_BTFW01000001.1"/>
</dbReference>
<feature type="chain" id="PRO_5047404235" evidence="2">
    <location>
        <begin position="23"/>
        <end position="193"/>
    </location>
</feature>
<evidence type="ECO:0000256" key="1">
    <source>
        <dbReference type="SAM" id="Phobius"/>
    </source>
</evidence>
<dbReference type="Proteomes" id="UP001187221">
    <property type="component" value="Unassembled WGS sequence"/>
</dbReference>
<feature type="transmembrane region" description="Helical" evidence="1">
    <location>
        <begin position="101"/>
        <end position="121"/>
    </location>
</feature>
<evidence type="ECO:0000256" key="2">
    <source>
        <dbReference type="SAM" id="SignalP"/>
    </source>
</evidence>
<organism evidence="3 4">
    <name type="scientific">Novosphingobium pituita</name>
    <dbReference type="NCBI Taxonomy" id="3056842"/>
    <lineage>
        <taxon>Bacteria</taxon>
        <taxon>Pseudomonadati</taxon>
        <taxon>Pseudomonadota</taxon>
        <taxon>Alphaproteobacteria</taxon>
        <taxon>Sphingomonadales</taxon>
        <taxon>Sphingomonadaceae</taxon>
        <taxon>Novosphingobium</taxon>
    </lineage>
</organism>